<feature type="binding site" evidence="10">
    <location>
        <position position="351"/>
    </location>
    <ligand>
        <name>4-CDP-2-C-methyl-D-erythritol 2-phosphate</name>
        <dbReference type="ChEBI" id="CHEBI:57919"/>
    </ligand>
</feature>
<dbReference type="GO" id="GO:0016114">
    <property type="term" value="P:terpenoid biosynthetic process"/>
    <property type="evidence" value="ECO:0007669"/>
    <property type="project" value="InterPro"/>
</dbReference>
<comment type="caution">
    <text evidence="10">Lacks conserved residue(s) required for the propagation of feature annotation.</text>
</comment>
<dbReference type="Proteomes" id="UP000202031">
    <property type="component" value="Chromosome"/>
</dbReference>
<evidence type="ECO:0000313" key="14">
    <source>
        <dbReference type="Proteomes" id="UP000202031"/>
    </source>
</evidence>
<comment type="cofactor">
    <cofactor evidence="2 10">
        <name>a divalent metal cation</name>
        <dbReference type="ChEBI" id="CHEBI:60240"/>
    </cofactor>
</comment>
<evidence type="ECO:0000256" key="10">
    <source>
        <dbReference type="HAMAP-Rule" id="MF_01520"/>
    </source>
</evidence>
<dbReference type="HAMAP" id="MF_00107">
    <property type="entry name" value="IspF"/>
    <property type="match status" value="1"/>
</dbReference>
<evidence type="ECO:0000256" key="9">
    <source>
        <dbReference type="ARBA" id="ARBA00023268"/>
    </source>
</evidence>
<evidence type="ECO:0000256" key="11">
    <source>
        <dbReference type="RuleBase" id="RU004395"/>
    </source>
</evidence>
<dbReference type="RefSeq" id="WP_100591010.1">
    <property type="nucleotide sequence ID" value="NZ_CP015578.1"/>
</dbReference>
<dbReference type="SUPFAM" id="SSF53448">
    <property type="entry name" value="Nucleotide-diphospho-sugar transferases"/>
    <property type="match status" value="1"/>
</dbReference>
<evidence type="ECO:0000256" key="7">
    <source>
        <dbReference type="ARBA" id="ARBA00023229"/>
    </source>
</evidence>
<organism evidence="13 14">
    <name type="scientific">Campylobacter lanienae NCTC 13004</name>
    <dbReference type="NCBI Taxonomy" id="1031753"/>
    <lineage>
        <taxon>Bacteria</taxon>
        <taxon>Pseudomonadati</taxon>
        <taxon>Campylobacterota</taxon>
        <taxon>Epsilonproteobacteria</taxon>
        <taxon>Campylobacterales</taxon>
        <taxon>Campylobacteraceae</taxon>
        <taxon>Campylobacter</taxon>
    </lineage>
</organism>
<dbReference type="PROSITE" id="PS01350">
    <property type="entry name" value="ISPF"/>
    <property type="match status" value="1"/>
</dbReference>
<feature type="binding site" evidence="10">
    <location>
        <begin position="265"/>
        <end position="267"/>
    </location>
    <ligand>
        <name>4-CDP-2-C-methyl-D-erythritol 2-phosphate</name>
        <dbReference type="ChEBI" id="CHEBI:57919"/>
    </ligand>
</feature>
<feature type="binding site" evidence="10">
    <location>
        <begin position="270"/>
        <end position="274"/>
    </location>
    <ligand>
        <name>4-CDP-2-C-methyl-D-erythritol 2-phosphate</name>
        <dbReference type="ChEBI" id="CHEBI:57919"/>
    </ligand>
</feature>
<feature type="binding site" evidence="10">
    <location>
        <begin position="217"/>
        <end position="219"/>
    </location>
    <ligand>
        <name>4-CDP-2-C-methyl-D-erythritol 2-phosphate</name>
        <dbReference type="ChEBI" id="CHEBI:57919"/>
    </ligand>
</feature>
<dbReference type="GO" id="GO:0050518">
    <property type="term" value="F:2-C-methyl-D-erythritol 4-phosphate cytidylyltransferase activity"/>
    <property type="evidence" value="ECO:0007669"/>
    <property type="project" value="UniProtKB-UniRule"/>
</dbReference>
<feature type="binding site" evidence="10">
    <location>
        <position position="348"/>
    </location>
    <ligand>
        <name>4-CDP-2-C-methyl-D-erythritol 2-phosphate</name>
        <dbReference type="ChEBI" id="CHEBI:57919"/>
    </ligand>
</feature>
<dbReference type="EMBL" id="CP015578">
    <property type="protein sequence ID" value="ARQ98315.1"/>
    <property type="molecule type" value="Genomic_DNA"/>
</dbReference>
<proteinExistence type="inferred from homology"/>
<comment type="similarity">
    <text evidence="10">In the N-terminal section; belongs to the IspD/TarI cytidylyltransferase family. IspD subfamily.</text>
</comment>
<evidence type="ECO:0000256" key="6">
    <source>
        <dbReference type="ARBA" id="ARBA00022723"/>
    </source>
</evidence>
<keyword evidence="8 10" id="KW-0456">Lyase</keyword>
<feature type="binding site" evidence="10">
    <location>
        <position position="219"/>
    </location>
    <ligand>
        <name>a divalent metal cation</name>
        <dbReference type="ChEBI" id="CHEBI:60240"/>
    </ligand>
</feature>
<dbReference type="HAMAP" id="MF_01520">
    <property type="entry name" value="IspDF"/>
    <property type="match status" value="1"/>
</dbReference>
<feature type="region of interest" description="2-C-methyl-D-erythritol 2,4-cyclodiphosphate synthase" evidence="10">
    <location>
        <begin position="211"/>
        <end position="371"/>
    </location>
</feature>
<comment type="pathway">
    <text evidence="3 10">Isoprenoid biosynthesis; isopentenyl diphosphate biosynthesis via DXP pathway; isopentenyl diphosphate from 1-deoxy-D-xylulose 5-phosphate: step 4/6.</text>
</comment>
<dbReference type="InterPro" id="IPR003526">
    <property type="entry name" value="MECDP_synthase"/>
</dbReference>
<comment type="function">
    <text evidence="10">Bifunctional enzyme that catalyzes the formation of 4-diphosphocytidyl-2-C-methyl-D-erythritol from CTP and 2-C-methyl-D-erythritol 4-phosphate (MEP) (IspD), and catalyzes the conversion of 4-diphosphocytidyl-2-C-methyl-D-erythritol 2-phosphate (CDP-ME2P) to 2-C-methyl-D-erythritol 2,4-cyclodiphosphate (ME-CPP) with a corresponding release of cytidine 5-monophosphate (CMP) (IspF).</text>
</comment>
<dbReference type="SUPFAM" id="SSF69765">
    <property type="entry name" value="IpsF-like"/>
    <property type="match status" value="1"/>
</dbReference>
<feature type="site" description="Positions MEP for the nucleophilic attack" evidence="10">
    <location>
        <position position="191"/>
    </location>
</feature>
<feature type="site" description="Transition state stabilizer" evidence="10">
    <location>
        <position position="16"/>
    </location>
</feature>
<keyword evidence="7 10" id="KW-0414">Isoprene biosynthesis</keyword>
<feature type="region of interest" description="2-C-methyl-D-erythritol 4-phosphate cytidylyltransferase" evidence="10">
    <location>
        <begin position="1"/>
        <end position="210"/>
    </location>
</feature>
<comment type="pathway">
    <text evidence="10">Isoprenoid biosynthesis; isopentenyl diphosphate biosynthesis via DXP pathway; isopentenyl diphosphate from 1-deoxy-D-xylulose 5-phosphate: step 2/6.</text>
</comment>
<comment type="similarity">
    <text evidence="10">In the C-terminal section; belongs to the IspF family.</text>
</comment>
<feature type="binding site" evidence="10">
    <location>
        <begin position="341"/>
        <end position="344"/>
    </location>
    <ligand>
        <name>4-CDP-2-C-methyl-D-erythritol 2-phosphate</name>
        <dbReference type="ChEBI" id="CHEBI:57919"/>
    </ligand>
</feature>
<feature type="site" description="Transition state stabilizer" evidence="10">
    <location>
        <position position="342"/>
    </location>
</feature>
<feature type="binding site" evidence="10">
    <location>
        <position position="251"/>
    </location>
    <ligand>
        <name>a divalent metal cation</name>
        <dbReference type="ChEBI" id="CHEBI:60240"/>
    </ligand>
</feature>
<feature type="binding site" evidence="10">
    <location>
        <position position="217"/>
    </location>
    <ligand>
        <name>a divalent metal cation</name>
        <dbReference type="ChEBI" id="CHEBI:60240"/>
    </ligand>
</feature>
<dbReference type="UniPathway" id="UPA00056">
    <property type="reaction ID" value="UER00093"/>
</dbReference>
<dbReference type="InterPro" id="IPR029044">
    <property type="entry name" value="Nucleotide-diphossugar_trans"/>
</dbReference>
<gene>
    <name evidence="10 13" type="primary">ispDF</name>
    <name evidence="13" type="ORF">CLAN_1607</name>
</gene>
<dbReference type="InterPro" id="IPR034683">
    <property type="entry name" value="IspD/TarI"/>
</dbReference>
<evidence type="ECO:0000259" key="12">
    <source>
        <dbReference type="Pfam" id="PF02542"/>
    </source>
</evidence>
<dbReference type="PANTHER" id="PTHR43181">
    <property type="entry name" value="2-C-METHYL-D-ERYTHRITOL 2,4-CYCLODIPHOSPHATE SYNTHASE, CHLOROPLASTIC"/>
    <property type="match status" value="1"/>
</dbReference>
<dbReference type="GeneID" id="46922068"/>
<protein>
    <recommendedName>
        <fullName evidence="10">Bifunctional enzyme IspD/IspF</fullName>
    </recommendedName>
    <domain>
        <recommendedName>
            <fullName evidence="10">2-C-methyl-D-erythritol 4-phosphate cytidylyltransferase</fullName>
            <ecNumber evidence="10">2.7.7.60</ecNumber>
        </recommendedName>
        <alternativeName>
            <fullName evidence="10">4-diphosphocytidyl-2C-methyl-D-erythritol synthase</fullName>
        </alternativeName>
        <alternativeName>
            <fullName evidence="10">MEP cytidylyltransferase</fullName>
            <shortName evidence="10">MCT</shortName>
        </alternativeName>
    </domain>
    <domain>
        <recommendedName>
            <fullName evidence="10">2-C-methyl-D-erythritol 2,4-cyclodiphosphate synthase</fullName>
            <shortName evidence="10">MECDP-synthase</shortName>
            <shortName evidence="10">MECPP-synthase</shortName>
            <shortName evidence="10">MECPS</shortName>
            <ecNumber evidence="10">4.6.1.12</ecNumber>
        </recommendedName>
    </domain>
</protein>
<dbReference type="Gene3D" id="3.90.550.10">
    <property type="entry name" value="Spore Coat Polysaccharide Biosynthesis Protein SpsA, Chain A"/>
    <property type="match status" value="1"/>
</dbReference>
<evidence type="ECO:0000256" key="4">
    <source>
        <dbReference type="ARBA" id="ARBA00022679"/>
    </source>
</evidence>
<keyword evidence="5 10" id="KW-0548">Nucleotidyltransferase</keyword>
<keyword evidence="4 10" id="KW-0808">Transferase</keyword>
<dbReference type="InterPro" id="IPR020555">
    <property type="entry name" value="MECDP_synthase_CS"/>
</dbReference>
<feature type="domain" description="2-C-methyl-D-erythritol 2,4-cyclodiphosphate synthase" evidence="12">
    <location>
        <begin position="212"/>
        <end position="363"/>
    </location>
</feature>
<name>A0A1X9SQ45_9BACT</name>
<dbReference type="Pfam" id="PF01128">
    <property type="entry name" value="IspD"/>
    <property type="match status" value="1"/>
</dbReference>
<comment type="catalytic activity">
    <reaction evidence="10">
        <text>2-C-methyl-D-erythritol 4-phosphate + CTP + H(+) = 4-CDP-2-C-methyl-D-erythritol + diphosphate</text>
        <dbReference type="Rhea" id="RHEA:13429"/>
        <dbReference type="ChEBI" id="CHEBI:15378"/>
        <dbReference type="ChEBI" id="CHEBI:33019"/>
        <dbReference type="ChEBI" id="CHEBI:37563"/>
        <dbReference type="ChEBI" id="CHEBI:57823"/>
        <dbReference type="ChEBI" id="CHEBI:58262"/>
        <dbReference type="EC" id="2.7.7.60"/>
    </reaction>
</comment>
<reference evidence="14" key="2">
    <citation type="journal article" date="2017" name="Genome Biol. Evol.">
        <title>Comparative genomic analysis identifies a Campylobacter clade deficient in selenium metabolism.</title>
        <authorList>
            <person name="Miller W.G."/>
            <person name="Yee E."/>
            <person name="Lopes B.S."/>
            <person name="Chapman M.H."/>
            <person name="Huynh S."/>
            <person name="Bono J.L."/>
            <person name="Parker C.T."/>
            <person name="Strachan N.J.C."/>
            <person name="Forbes K.J."/>
        </authorList>
    </citation>
    <scope>NUCLEOTIDE SEQUENCE [LARGE SCALE GENOMIC DNA]</scope>
    <source>
        <strain evidence="14">NCTC 13004</strain>
    </source>
</reference>
<evidence type="ECO:0000313" key="13">
    <source>
        <dbReference type="EMBL" id="ARQ98315.1"/>
    </source>
</evidence>
<feature type="site" description="Transition state stabilizer" evidence="10">
    <location>
        <position position="243"/>
    </location>
</feature>
<feature type="site" description="Positions MEP for the nucleophilic attack" evidence="10">
    <location>
        <position position="139"/>
    </location>
</feature>
<dbReference type="PANTHER" id="PTHR43181:SF1">
    <property type="entry name" value="2-C-METHYL-D-ERYTHRITOL 2,4-CYCLODIPHOSPHATE SYNTHASE, CHLOROPLASTIC"/>
    <property type="match status" value="1"/>
</dbReference>
<keyword evidence="9 10" id="KW-0511">Multifunctional enzyme</keyword>
<dbReference type="Gene3D" id="3.30.1330.50">
    <property type="entry name" value="2-C-methyl-D-erythritol 2,4-cyclodiphosphate synthase"/>
    <property type="match status" value="1"/>
</dbReference>
<feature type="site" description="Transition state stabilizer" evidence="10">
    <location>
        <position position="23"/>
    </location>
</feature>
<evidence type="ECO:0000256" key="8">
    <source>
        <dbReference type="ARBA" id="ARBA00023239"/>
    </source>
</evidence>
<accession>A0A1X9SQ45</accession>
<comment type="similarity">
    <text evidence="11">Belongs to the IspF family.</text>
</comment>
<dbReference type="EC" id="2.7.7.60" evidence="10"/>
<dbReference type="CDD" id="cd00554">
    <property type="entry name" value="MECDP_synthase"/>
    <property type="match status" value="1"/>
</dbReference>
<sequence length="371" mass="41050">MIDISLIMLGAGSSTRFGLPVKKQWLRTGDIPLWLKATRNISSNYNFKEIIVVSNECEYMSKFATNIKFVQGGATRQESLKNALNHINSDYVMVSDIARVDISQALIKRLIDDANLADCIVPVLKVSDTVAYGSEYINRDELKRIQTPQLSKTAVLKKALNSDKIYTDDSSAIAATCGKVWYIAGDERARKLTYKDDLKLINLDPPSSDIFCGNGFDVHAFCDGDHLNLGGVKIEFDRAFKAHSDGDVAIHALCDAILGAASAPDIGQLFPDNDMKFKGIDSKILLERSVDFIRSIGFEIVNVDLTIICEKPKISPYKDEMAQTLASVMGINRFRVNIKATTSEKLGFTGRSEGVAVIANANLKYFDWTRI</sequence>
<feature type="binding site" evidence="10">
    <location>
        <begin position="243"/>
        <end position="244"/>
    </location>
    <ligand>
        <name>4-CDP-2-C-methyl-D-erythritol 2-phosphate</name>
        <dbReference type="ChEBI" id="CHEBI:57919"/>
    </ligand>
</feature>
<evidence type="ECO:0000256" key="2">
    <source>
        <dbReference type="ARBA" id="ARBA00001968"/>
    </source>
</evidence>
<comment type="catalytic activity">
    <reaction evidence="1 10 11">
        <text>4-CDP-2-C-methyl-D-erythritol 2-phosphate = 2-C-methyl-D-erythritol 2,4-cyclic diphosphate + CMP</text>
        <dbReference type="Rhea" id="RHEA:23864"/>
        <dbReference type="ChEBI" id="CHEBI:57919"/>
        <dbReference type="ChEBI" id="CHEBI:58483"/>
        <dbReference type="ChEBI" id="CHEBI:60377"/>
        <dbReference type="EC" id="4.6.1.12"/>
    </reaction>
</comment>
<dbReference type="EC" id="4.6.1.12" evidence="10"/>
<evidence type="ECO:0000256" key="1">
    <source>
        <dbReference type="ARBA" id="ARBA00000200"/>
    </source>
</evidence>
<dbReference type="Pfam" id="PF02542">
    <property type="entry name" value="YgbB"/>
    <property type="match status" value="1"/>
</dbReference>
<dbReference type="NCBIfam" id="NF006899">
    <property type="entry name" value="PRK09382.1"/>
    <property type="match status" value="1"/>
</dbReference>
<dbReference type="InterPro" id="IPR036571">
    <property type="entry name" value="MECDP_synthase_sf"/>
</dbReference>
<dbReference type="AlphaFoldDB" id="A0A1X9SQ45"/>
<dbReference type="InterPro" id="IPR026596">
    <property type="entry name" value="IspD/F"/>
</dbReference>
<dbReference type="CDD" id="cd02516">
    <property type="entry name" value="CDP-ME_synthetase"/>
    <property type="match status" value="1"/>
</dbReference>
<dbReference type="NCBIfam" id="TIGR00151">
    <property type="entry name" value="ispF"/>
    <property type="match status" value="1"/>
</dbReference>
<dbReference type="GO" id="GO:0019288">
    <property type="term" value="P:isopentenyl diphosphate biosynthetic process, methylerythritol 4-phosphate pathway"/>
    <property type="evidence" value="ECO:0007669"/>
    <property type="project" value="UniProtKB-UniRule"/>
</dbReference>
<reference evidence="14" key="1">
    <citation type="journal article" date="2017" name="Genome Biol. Evol.">
        <title>Comparative Genomic Analysis Identifies a Campylobacter Clade Deficient in Selenium Metabolism.</title>
        <authorList>
            <person name="Miller W.G."/>
            <person name="Yee E."/>
            <person name="Lopes B.S."/>
            <person name="Chapman M.H."/>
            <person name="Huynh S."/>
            <person name="Bono J.L."/>
            <person name="Parker C.T."/>
            <person name="Strachan N.J.C."/>
            <person name="Forbes K.J."/>
        </authorList>
    </citation>
    <scope>NUCLEOTIDE SEQUENCE [LARGE SCALE GENOMIC DNA]</scope>
    <source>
        <strain evidence="14">NCTC 13004</strain>
    </source>
</reference>
<evidence type="ECO:0000256" key="5">
    <source>
        <dbReference type="ARBA" id="ARBA00022695"/>
    </source>
</evidence>
<dbReference type="GO" id="GO:0008685">
    <property type="term" value="F:2-C-methyl-D-erythritol 2,4-cyclodiphosphate synthase activity"/>
    <property type="evidence" value="ECO:0007669"/>
    <property type="project" value="UniProtKB-UniRule"/>
</dbReference>
<dbReference type="KEGG" id="clx:CLAN_1607"/>
<keyword evidence="6 10" id="KW-0479">Metal-binding</keyword>
<evidence type="ECO:0000256" key="3">
    <source>
        <dbReference type="ARBA" id="ARBA00004709"/>
    </source>
</evidence>
<dbReference type="GO" id="GO:0046872">
    <property type="term" value="F:metal ion binding"/>
    <property type="evidence" value="ECO:0007669"/>
    <property type="project" value="UniProtKB-KW"/>
</dbReference>